<evidence type="ECO:0000313" key="5">
    <source>
        <dbReference type="EMBL" id="RIH93182.1"/>
    </source>
</evidence>
<dbReference type="Pfam" id="PF00356">
    <property type="entry name" value="LacI"/>
    <property type="match status" value="1"/>
</dbReference>
<dbReference type="InterPro" id="IPR010982">
    <property type="entry name" value="Lambda_DNA-bd_dom_sf"/>
</dbReference>
<dbReference type="SUPFAM" id="SSF53822">
    <property type="entry name" value="Periplasmic binding protein-like I"/>
    <property type="match status" value="1"/>
</dbReference>
<dbReference type="PANTHER" id="PTHR30146">
    <property type="entry name" value="LACI-RELATED TRANSCRIPTIONAL REPRESSOR"/>
    <property type="match status" value="1"/>
</dbReference>
<dbReference type="Proteomes" id="UP000266178">
    <property type="component" value="Unassembled WGS sequence"/>
</dbReference>
<evidence type="ECO:0000256" key="1">
    <source>
        <dbReference type="ARBA" id="ARBA00023015"/>
    </source>
</evidence>
<keyword evidence="2" id="KW-0238">DNA-binding</keyword>
<dbReference type="AlphaFoldDB" id="A0A399FDR8"/>
<dbReference type="Pfam" id="PF13377">
    <property type="entry name" value="Peripla_BP_3"/>
    <property type="match status" value="1"/>
</dbReference>
<keyword evidence="6" id="KW-1185">Reference proteome</keyword>
<dbReference type="RefSeq" id="WP_119356328.1">
    <property type="nucleotide sequence ID" value="NZ_BJXM01000005.1"/>
</dbReference>
<organism evidence="5 6">
    <name type="scientific">Meiothermus granaticius NBRC 107808</name>
    <dbReference type="NCBI Taxonomy" id="1227551"/>
    <lineage>
        <taxon>Bacteria</taxon>
        <taxon>Thermotogati</taxon>
        <taxon>Deinococcota</taxon>
        <taxon>Deinococci</taxon>
        <taxon>Thermales</taxon>
        <taxon>Thermaceae</taxon>
        <taxon>Meiothermus</taxon>
    </lineage>
</organism>
<dbReference type="SMART" id="SM00354">
    <property type="entry name" value="HTH_LACI"/>
    <property type="match status" value="1"/>
</dbReference>
<keyword evidence="3" id="KW-0804">Transcription</keyword>
<dbReference type="PANTHER" id="PTHR30146:SF120">
    <property type="entry name" value="ALANINE RACEMASE"/>
    <property type="match status" value="1"/>
</dbReference>
<keyword evidence="1" id="KW-0805">Transcription regulation</keyword>
<evidence type="ECO:0000256" key="3">
    <source>
        <dbReference type="ARBA" id="ARBA00023163"/>
    </source>
</evidence>
<sequence length="345" mass="37999">MPGRRKPTINEVAHLAKVGIGTVSRVLNNHPAVRPETRARVQAAMESLGYRPNPHARRVAGGRSYTVSVILPFVATEFYTRLIEGIEQVLQQERYDLALFPLLSRSRLERYLESSTFAYQTDGLIIASYDLTELFGGNLLPTDRPVTLVDAYNEHYDSSYMDNPLGGALAAEYLAQFPGEIFAIKLEEDIDRAFAKTTFGGRLAGFQHKLAELGRSLPQTHLYTTRFSAEGGQLALRQFIAQSPPPYNIFAGADLIALGVLEEAERQGLKIGHEVRVLGYDGQPWTEARGLSTLAQPVEAMGAEAARMLLKRIGGYRGAPRAVRFTPTLLERASTAPRAPIPAHP</sequence>
<dbReference type="CDD" id="cd01392">
    <property type="entry name" value="HTH_LacI"/>
    <property type="match status" value="1"/>
</dbReference>
<proteinExistence type="predicted"/>
<protein>
    <submittedName>
        <fullName evidence="5">Catabolite control protein A</fullName>
    </submittedName>
</protein>
<dbReference type="Gene3D" id="1.10.260.40">
    <property type="entry name" value="lambda repressor-like DNA-binding domains"/>
    <property type="match status" value="1"/>
</dbReference>
<dbReference type="PROSITE" id="PS00356">
    <property type="entry name" value="HTH_LACI_1"/>
    <property type="match status" value="1"/>
</dbReference>
<dbReference type="EMBL" id="QWLB01000008">
    <property type="protein sequence ID" value="RIH93182.1"/>
    <property type="molecule type" value="Genomic_DNA"/>
</dbReference>
<comment type="caution">
    <text evidence="5">The sequence shown here is derived from an EMBL/GenBank/DDBJ whole genome shotgun (WGS) entry which is preliminary data.</text>
</comment>
<dbReference type="OrthoDB" id="9798934at2"/>
<evidence type="ECO:0000259" key="4">
    <source>
        <dbReference type="PROSITE" id="PS50932"/>
    </source>
</evidence>
<dbReference type="SUPFAM" id="SSF47413">
    <property type="entry name" value="lambda repressor-like DNA-binding domains"/>
    <property type="match status" value="1"/>
</dbReference>
<name>A0A399FDR8_9DEIN</name>
<feature type="domain" description="HTH lacI-type" evidence="4">
    <location>
        <begin position="7"/>
        <end position="61"/>
    </location>
</feature>
<accession>A0A399FDR8</accession>
<dbReference type="GO" id="GO:0000976">
    <property type="term" value="F:transcription cis-regulatory region binding"/>
    <property type="evidence" value="ECO:0007669"/>
    <property type="project" value="TreeGrafter"/>
</dbReference>
<dbReference type="GO" id="GO:0003700">
    <property type="term" value="F:DNA-binding transcription factor activity"/>
    <property type="evidence" value="ECO:0007669"/>
    <property type="project" value="TreeGrafter"/>
</dbReference>
<dbReference type="InterPro" id="IPR046335">
    <property type="entry name" value="LacI/GalR-like_sensor"/>
</dbReference>
<gene>
    <name evidence="5" type="primary">ccpA_1</name>
    <name evidence="5" type="ORF">Mgrana_00809</name>
</gene>
<dbReference type="InterPro" id="IPR028082">
    <property type="entry name" value="Peripla_BP_I"/>
</dbReference>
<dbReference type="InterPro" id="IPR000843">
    <property type="entry name" value="HTH_LacI"/>
</dbReference>
<dbReference type="PROSITE" id="PS50932">
    <property type="entry name" value="HTH_LACI_2"/>
    <property type="match status" value="1"/>
</dbReference>
<evidence type="ECO:0000313" key="6">
    <source>
        <dbReference type="Proteomes" id="UP000266178"/>
    </source>
</evidence>
<evidence type="ECO:0000256" key="2">
    <source>
        <dbReference type="ARBA" id="ARBA00023125"/>
    </source>
</evidence>
<reference evidence="5 6" key="1">
    <citation type="submission" date="2018-08" db="EMBL/GenBank/DDBJ databases">
        <title>Meiothermus granaticius genome AF-68 sequencing project.</title>
        <authorList>
            <person name="Da Costa M.S."/>
            <person name="Albuquerque L."/>
            <person name="Raposo P."/>
            <person name="Froufe H.J.C."/>
            <person name="Barroso C.S."/>
            <person name="Egas C."/>
        </authorList>
    </citation>
    <scope>NUCLEOTIDE SEQUENCE [LARGE SCALE GENOMIC DNA]</scope>
    <source>
        <strain evidence="5 6">AF-68</strain>
    </source>
</reference>
<dbReference type="Gene3D" id="3.40.50.2300">
    <property type="match status" value="2"/>
</dbReference>